<evidence type="ECO:0000256" key="1">
    <source>
        <dbReference type="ARBA" id="ARBA00009820"/>
    </source>
</evidence>
<proteinExistence type="inferred from homology"/>
<evidence type="ECO:0000313" key="4">
    <source>
        <dbReference type="Proteomes" id="UP000320839"/>
    </source>
</evidence>
<dbReference type="SUPFAM" id="SSF82171">
    <property type="entry name" value="DPP6 N-terminal domain-like"/>
    <property type="match status" value="1"/>
</dbReference>
<dbReference type="PANTHER" id="PTHR36842">
    <property type="entry name" value="PROTEIN TOLB HOMOLOG"/>
    <property type="match status" value="1"/>
</dbReference>
<feature type="chain" id="PRO_5022205479" evidence="2">
    <location>
        <begin position="27"/>
        <end position="309"/>
    </location>
</feature>
<name>A0A518FY11_9PLAN</name>
<sequence precursor="true">MSAFRYLPSLLCASCLLLSPSLATQAEEKSDVKRVRFFSVSPAGGTAKLFLVPGEYHTAGSPVFSPDGTKLAFDGRKSQLGEKFADGKILVCNSDGSNLKAVAPGVMPSWSPRGNRIAFSHLSPSGAALMHADGTGLEMIESGGWGAQWSPDGRKIASTFYQSGKANIRINDLIEGTITDLFPEGESPYNSLYWNMAWSPDSNWLCFKGRKAEDGTYDVATINATGKAAGFKVHYHNKTAPYADMAWHPQGDTIVFAQGAKPRQFLQFNPAEDKAPAPIDIKVNGDIIGDVCFTPDGQSLLFNVSGTED</sequence>
<protein>
    <submittedName>
        <fullName evidence="3">Translocation protein TolB</fullName>
    </submittedName>
</protein>
<dbReference type="OrthoDB" id="269409at2"/>
<evidence type="ECO:0000313" key="3">
    <source>
        <dbReference type="EMBL" id="QDV21140.1"/>
    </source>
</evidence>
<dbReference type="Gene3D" id="2.120.10.30">
    <property type="entry name" value="TolB, C-terminal domain"/>
    <property type="match status" value="2"/>
</dbReference>
<comment type="similarity">
    <text evidence="1">Belongs to the TolB family.</text>
</comment>
<dbReference type="EMBL" id="CP036317">
    <property type="protein sequence ID" value="QDV21140.1"/>
    <property type="molecule type" value="Genomic_DNA"/>
</dbReference>
<keyword evidence="2" id="KW-0732">Signal</keyword>
<feature type="signal peptide" evidence="2">
    <location>
        <begin position="1"/>
        <end position="26"/>
    </location>
</feature>
<dbReference type="InterPro" id="IPR011042">
    <property type="entry name" value="6-blade_b-propeller_TolB-like"/>
</dbReference>
<dbReference type="Proteomes" id="UP000320839">
    <property type="component" value="Chromosome"/>
</dbReference>
<dbReference type="InterPro" id="IPR011659">
    <property type="entry name" value="WD40"/>
</dbReference>
<accession>A0A518FY11</accession>
<dbReference type="RefSeq" id="WP_145459821.1">
    <property type="nucleotide sequence ID" value="NZ_CP036317.1"/>
</dbReference>
<dbReference type="Pfam" id="PF07676">
    <property type="entry name" value="PD40"/>
    <property type="match status" value="1"/>
</dbReference>
<reference evidence="3 4" key="1">
    <citation type="submission" date="2019-02" db="EMBL/GenBank/DDBJ databases">
        <title>Deep-cultivation of Planctomycetes and their phenomic and genomic characterization uncovers novel biology.</title>
        <authorList>
            <person name="Wiegand S."/>
            <person name="Jogler M."/>
            <person name="Boedeker C."/>
            <person name="Pinto D."/>
            <person name="Vollmers J."/>
            <person name="Rivas-Marin E."/>
            <person name="Kohn T."/>
            <person name="Peeters S.H."/>
            <person name="Heuer A."/>
            <person name="Rast P."/>
            <person name="Oberbeckmann S."/>
            <person name="Bunk B."/>
            <person name="Jeske O."/>
            <person name="Meyerdierks A."/>
            <person name="Storesund J.E."/>
            <person name="Kallscheuer N."/>
            <person name="Luecker S."/>
            <person name="Lage O.M."/>
            <person name="Pohl T."/>
            <person name="Merkel B.J."/>
            <person name="Hornburger P."/>
            <person name="Mueller R.-W."/>
            <person name="Bruemmer F."/>
            <person name="Labrenz M."/>
            <person name="Spormann A.M."/>
            <person name="Op den Camp H."/>
            <person name="Overmann J."/>
            <person name="Amann R."/>
            <person name="Jetten M.S.M."/>
            <person name="Mascher T."/>
            <person name="Medema M.H."/>
            <person name="Devos D.P."/>
            <person name="Kaster A.-K."/>
            <person name="Ovreas L."/>
            <person name="Rohde M."/>
            <person name="Galperin M.Y."/>
            <person name="Jogler C."/>
        </authorList>
    </citation>
    <scope>NUCLEOTIDE SEQUENCE [LARGE SCALE GENOMIC DNA]</scope>
    <source>
        <strain evidence="3 4">Pan153</strain>
    </source>
</reference>
<gene>
    <name evidence="3" type="ORF">Pan153_58220</name>
</gene>
<evidence type="ECO:0000256" key="2">
    <source>
        <dbReference type="SAM" id="SignalP"/>
    </source>
</evidence>
<dbReference type="AlphaFoldDB" id="A0A518FY11"/>
<organism evidence="3 4">
    <name type="scientific">Gimesia panareensis</name>
    <dbReference type="NCBI Taxonomy" id="2527978"/>
    <lineage>
        <taxon>Bacteria</taxon>
        <taxon>Pseudomonadati</taxon>
        <taxon>Planctomycetota</taxon>
        <taxon>Planctomycetia</taxon>
        <taxon>Planctomycetales</taxon>
        <taxon>Planctomycetaceae</taxon>
        <taxon>Gimesia</taxon>
    </lineage>
</organism>